<dbReference type="Proteomes" id="UP001638806">
    <property type="component" value="Unassembled WGS sequence"/>
</dbReference>
<organism evidence="1 2">
    <name type="scientific">Purpureocillium lilacinum</name>
    <name type="common">Paecilomyces lilacinus</name>
    <dbReference type="NCBI Taxonomy" id="33203"/>
    <lineage>
        <taxon>Eukaryota</taxon>
        <taxon>Fungi</taxon>
        <taxon>Dikarya</taxon>
        <taxon>Ascomycota</taxon>
        <taxon>Pezizomycotina</taxon>
        <taxon>Sordariomycetes</taxon>
        <taxon>Hypocreomycetidae</taxon>
        <taxon>Hypocreales</taxon>
        <taxon>Ophiocordycipitaceae</taxon>
        <taxon>Purpureocillium</taxon>
    </lineage>
</organism>
<evidence type="ECO:0000313" key="1">
    <source>
        <dbReference type="EMBL" id="KAL3955659.1"/>
    </source>
</evidence>
<dbReference type="EMBL" id="JBGNUJ010000010">
    <property type="protein sequence ID" value="KAL3955659.1"/>
    <property type="molecule type" value="Genomic_DNA"/>
</dbReference>
<reference evidence="1" key="1">
    <citation type="submission" date="2024-12" db="EMBL/GenBank/DDBJ databases">
        <title>Comparative genomics and development of molecular markers within Purpureocillium lilacinum and among Purpureocillium species.</title>
        <authorList>
            <person name="Yeh Z.-Y."/>
            <person name="Ni N.-T."/>
            <person name="Lo P.-H."/>
            <person name="Mushyakhwo K."/>
            <person name="Lin C.-F."/>
            <person name="Nai Y.-S."/>
        </authorList>
    </citation>
    <scope>NUCLEOTIDE SEQUENCE</scope>
    <source>
        <strain evidence="1">NCHU-NPUST-175</strain>
    </source>
</reference>
<evidence type="ECO:0000313" key="2">
    <source>
        <dbReference type="Proteomes" id="UP001638806"/>
    </source>
</evidence>
<accession>A0ACC4DIH3</accession>
<keyword evidence="2" id="KW-1185">Reference proteome</keyword>
<protein>
    <submittedName>
        <fullName evidence="1">Uncharacterized protein</fullName>
    </submittedName>
</protein>
<comment type="caution">
    <text evidence="1">The sequence shown here is derived from an EMBL/GenBank/DDBJ whole genome shotgun (WGS) entry which is preliminary data.</text>
</comment>
<sequence length="424" mass="45805">MPNIDQLFVPRPMKRGLAYAPRWALTWGRDGLASRRGRTGGHTTDTALFVGWTTALAHGSIAVRTRSSVTACETGSIAVHRTGNIAAYWTGSIAIRTTGRFTVRTTGTRPSSSSSSLHGTRALSLLVSSYGHGRPGPFYYSQTYYQSSLHNRSRRTWKAANFRPPRARGLSVPTTGLPPASSATCASAGRRGDWATGDRRQADAKIRRAQEMPFAEWPLGLAGPGWLAPCGGARGECEVAPVPPPPSSGSVALQIPSLSPVERSSAEQGPVALRSTQTSTAACAKELVDRASSSQRRHAATDGLCHCHCERDPASTVSPTVYRRPSSARRSLAVPPVFFDPRAHVASLIVRLTLRRNSSLLAAPSHLRLRLCHCNQRTQRHPGRRPAERHRLLALRSRPPAWPADPPPEERTLKGSVGRSDNGP</sequence>
<gene>
    <name evidence="1" type="ORF">ACCO45_011222</name>
</gene>
<name>A0ACC4DIH3_PURLI</name>
<proteinExistence type="predicted"/>